<feature type="non-terminal residue" evidence="1">
    <location>
        <position position="1"/>
    </location>
</feature>
<proteinExistence type="predicted"/>
<organism evidence="1 2">
    <name type="scientific">Rotaria magnacalcarata</name>
    <dbReference type="NCBI Taxonomy" id="392030"/>
    <lineage>
        <taxon>Eukaryota</taxon>
        <taxon>Metazoa</taxon>
        <taxon>Spiralia</taxon>
        <taxon>Gnathifera</taxon>
        <taxon>Rotifera</taxon>
        <taxon>Eurotatoria</taxon>
        <taxon>Bdelloidea</taxon>
        <taxon>Philodinida</taxon>
        <taxon>Philodinidae</taxon>
        <taxon>Rotaria</taxon>
    </lineage>
</organism>
<reference evidence="1" key="1">
    <citation type="submission" date="2021-02" db="EMBL/GenBank/DDBJ databases">
        <authorList>
            <person name="Nowell W R."/>
        </authorList>
    </citation>
    <scope>NUCLEOTIDE SEQUENCE</scope>
</reference>
<gene>
    <name evidence="1" type="ORF">GIL414_LOCUS66574</name>
</gene>
<evidence type="ECO:0000313" key="1">
    <source>
        <dbReference type="EMBL" id="CAF5168771.1"/>
    </source>
</evidence>
<dbReference type="AlphaFoldDB" id="A0A8S3GTX9"/>
<sequence>MFSRPRQNVSIVEYAQRLRDEREQKRSNLDERHRHLFDIIATRLGIERTEVEDNVLDSQNSHIMDQFFISDGTQYLVFFYQEPEPENNQNGADSYRPGLSPYAVRTGTNTQKPTKPKVIIADLQEQSLRGICLCFLRNSKKTVISGQNIVN</sequence>
<name>A0A8S3GTX9_9BILA</name>
<protein>
    <submittedName>
        <fullName evidence="1">Uncharacterized protein</fullName>
    </submittedName>
</protein>
<dbReference type="Proteomes" id="UP000681720">
    <property type="component" value="Unassembled WGS sequence"/>
</dbReference>
<evidence type="ECO:0000313" key="2">
    <source>
        <dbReference type="Proteomes" id="UP000681720"/>
    </source>
</evidence>
<accession>A0A8S3GTX9</accession>
<comment type="caution">
    <text evidence="1">The sequence shown here is derived from an EMBL/GenBank/DDBJ whole genome shotgun (WGS) entry which is preliminary data.</text>
</comment>
<dbReference type="EMBL" id="CAJOBJ010315283">
    <property type="protein sequence ID" value="CAF5168771.1"/>
    <property type="molecule type" value="Genomic_DNA"/>
</dbReference>